<dbReference type="EMBL" id="JABBNB010000008">
    <property type="protein sequence ID" value="NMO01534.1"/>
    <property type="molecule type" value="Genomic_DNA"/>
</dbReference>
<dbReference type="AlphaFoldDB" id="A0A848KRE4"/>
<name>A0A848KRE4_9ACTN</name>
<keyword evidence="2" id="KW-1185">Reference proteome</keyword>
<accession>A0A848KRE4</accession>
<dbReference type="Proteomes" id="UP000550729">
    <property type="component" value="Unassembled WGS sequence"/>
</dbReference>
<sequence>MGAAALATVFFAGGCSFSVGSSDSVTKPDDAAPGTCVSLSGTDAKNMTVKKVSCDGGTELTFYSAGTIAKTGKCATADYTTLSFPDTDTQLCMALNMAQGSCYQINPNDIADYRRIDCGTAGKAGTSVYKVASRTDGTASCTTGQQAVDYTQPKAIGYCLEAAG</sequence>
<evidence type="ECO:0000313" key="1">
    <source>
        <dbReference type="EMBL" id="NMO01534.1"/>
    </source>
</evidence>
<proteinExistence type="predicted"/>
<organism evidence="1 2">
    <name type="scientific">Gordonia asplenii</name>
    <dbReference type="NCBI Taxonomy" id="2725283"/>
    <lineage>
        <taxon>Bacteria</taxon>
        <taxon>Bacillati</taxon>
        <taxon>Actinomycetota</taxon>
        <taxon>Actinomycetes</taxon>
        <taxon>Mycobacteriales</taxon>
        <taxon>Gordoniaceae</taxon>
        <taxon>Gordonia</taxon>
    </lineage>
</organism>
<comment type="caution">
    <text evidence="1">The sequence shown here is derived from an EMBL/GenBank/DDBJ whole genome shotgun (WGS) entry which is preliminary data.</text>
</comment>
<dbReference type="RefSeq" id="WP_170194038.1">
    <property type="nucleotide sequence ID" value="NZ_JABBNB010000008.1"/>
</dbReference>
<evidence type="ECO:0000313" key="2">
    <source>
        <dbReference type="Proteomes" id="UP000550729"/>
    </source>
</evidence>
<protein>
    <recommendedName>
        <fullName evidence="3">Pyridine nucleotide-disulfide oxidoreductase</fullName>
    </recommendedName>
</protein>
<gene>
    <name evidence="1" type="ORF">HH308_09950</name>
</gene>
<evidence type="ECO:0008006" key="3">
    <source>
        <dbReference type="Google" id="ProtNLM"/>
    </source>
</evidence>
<reference evidence="1 2" key="1">
    <citation type="submission" date="2020-04" db="EMBL/GenBank/DDBJ databases">
        <title>Gordonia sp. nov. TBRC 11910.</title>
        <authorList>
            <person name="Suriyachadkun C."/>
        </authorList>
    </citation>
    <scope>NUCLEOTIDE SEQUENCE [LARGE SCALE GENOMIC DNA]</scope>
    <source>
        <strain evidence="1 2">TBRC 11910</strain>
    </source>
</reference>